<evidence type="ECO:0000256" key="2">
    <source>
        <dbReference type="ARBA" id="ARBA00010145"/>
    </source>
</evidence>
<accession>A0A644ZKG1</accession>
<dbReference type="InterPro" id="IPR038770">
    <property type="entry name" value="Na+/solute_symporter_sf"/>
</dbReference>
<evidence type="ECO:0000256" key="3">
    <source>
        <dbReference type="ARBA" id="ARBA00022448"/>
    </source>
</evidence>
<evidence type="ECO:0000256" key="6">
    <source>
        <dbReference type="ARBA" id="ARBA00022989"/>
    </source>
</evidence>
<sequence length="315" mass="34843">MEYFYRVLTQLEIFSVMILLGVFAVKTNAMNEKSLGDLSKLIMRLILPVMIFHKSINGATKSDMMSSFAEVVLASFFMFGVLFVVSYLLKKAFFLRGNYGRIYQAATMFGNVGFIGIPLILGILPERGMLYMALFFIVDQIVLWSLGFYMTLPEEKLKDASLKSNIKNIISPAMIGIFFAIIFITMEWKLPATLNKALGAVGDATTPLSLIYIGASFCFCDIRKFITRVEYYAIVVGKMIIAPVVIFMALRAMNVQAEIITVITTLTGVPSMAAIAMFARTNGSDENCAIGAIMITTILSLFSLPLVAYITGNLL</sequence>
<dbReference type="Pfam" id="PF03547">
    <property type="entry name" value="Mem_trans"/>
    <property type="match status" value="1"/>
</dbReference>
<name>A0A644ZKG1_9ZZZZ</name>
<comment type="subcellular location">
    <subcellularLocation>
        <location evidence="1">Cell membrane</location>
        <topology evidence="1">Multi-pass membrane protein</topology>
    </subcellularLocation>
</comment>
<proteinExistence type="inferred from homology"/>
<reference evidence="9" key="1">
    <citation type="submission" date="2019-08" db="EMBL/GenBank/DDBJ databases">
        <authorList>
            <person name="Kucharzyk K."/>
            <person name="Murdoch R.W."/>
            <person name="Higgins S."/>
            <person name="Loffler F."/>
        </authorList>
    </citation>
    <scope>NUCLEOTIDE SEQUENCE</scope>
</reference>
<protein>
    <recommendedName>
        <fullName evidence="10">Membrane transport protein</fullName>
    </recommendedName>
</protein>
<dbReference type="InterPro" id="IPR004776">
    <property type="entry name" value="Mem_transp_PIN-like"/>
</dbReference>
<keyword evidence="3" id="KW-0813">Transport</keyword>
<keyword evidence="7 8" id="KW-0472">Membrane</keyword>
<evidence type="ECO:0000313" key="9">
    <source>
        <dbReference type="EMBL" id="MPM41372.1"/>
    </source>
</evidence>
<feature type="transmembrane region" description="Helical" evidence="8">
    <location>
        <begin position="12"/>
        <end position="29"/>
    </location>
</feature>
<dbReference type="PANTHER" id="PTHR36838:SF1">
    <property type="entry name" value="SLR1864 PROTEIN"/>
    <property type="match status" value="1"/>
</dbReference>
<feature type="transmembrane region" description="Helical" evidence="8">
    <location>
        <begin position="231"/>
        <end position="253"/>
    </location>
</feature>
<comment type="similarity">
    <text evidence="2">Belongs to the auxin efflux carrier (TC 2.A.69) family.</text>
</comment>
<evidence type="ECO:0000256" key="4">
    <source>
        <dbReference type="ARBA" id="ARBA00022475"/>
    </source>
</evidence>
<dbReference type="GO" id="GO:0055085">
    <property type="term" value="P:transmembrane transport"/>
    <property type="evidence" value="ECO:0007669"/>
    <property type="project" value="InterPro"/>
</dbReference>
<evidence type="ECO:0000256" key="8">
    <source>
        <dbReference type="SAM" id="Phobius"/>
    </source>
</evidence>
<organism evidence="9">
    <name type="scientific">bioreactor metagenome</name>
    <dbReference type="NCBI Taxonomy" id="1076179"/>
    <lineage>
        <taxon>unclassified sequences</taxon>
        <taxon>metagenomes</taxon>
        <taxon>ecological metagenomes</taxon>
    </lineage>
</organism>
<comment type="caution">
    <text evidence="9">The sequence shown here is derived from an EMBL/GenBank/DDBJ whole genome shotgun (WGS) entry which is preliminary data.</text>
</comment>
<gene>
    <name evidence="9" type="ORF">SDC9_88027</name>
</gene>
<feature type="transmembrane region" description="Helical" evidence="8">
    <location>
        <begin position="169"/>
        <end position="186"/>
    </location>
</feature>
<feature type="transmembrane region" description="Helical" evidence="8">
    <location>
        <begin position="290"/>
        <end position="310"/>
    </location>
</feature>
<dbReference type="GO" id="GO:0005886">
    <property type="term" value="C:plasma membrane"/>
    <property type="evidence" value="ECO:0007669"/>
    <property type="project" value="UniProtKB-SubCell"/>
</dbReference>
<dbReference type="PANTHER" id="PTHR36838">
    <property type="entry name" value="AUXIN EFFLUX CARRIER FAMILY PROTEIN"/>
    <property type="match status" value="1"/>
</dbReference>
<evidence type="ECO:0000256" key="7">
    <source>
        <dbReference type="ARBA" id="ARBA00023136"/>
    </source>
</evidence>
<feature type="transmembrane region" description="Helical" evidence="8">
    <location>
        <begin position="259"/>
        <end position="278"/>
    </location>
</feature>
<evidence type="ECO:0008006" key="10">
    <source>
        <dbReference type="Google" id="ProtNLM"/>
    </source>
</evidence>
<dbReference type="Gene3D" id="1.20.1530.20">
    <property type="match status" value="1"/>
</dbReference>
<keyword evidence="5 8" id="KW-0812">Transmembrane</keyword>
<dbReference type="EMBL" id="VSSQ01009349">
    <property type="protein sequence ID" value="MPM41372.1"/>
    <property type="molecule type" value="Genomic_DNA"/>
</dbReference>
<keyword evidence="6 8" id="KW-1133">Transmembrane helix</keyword>
<feature type="transmembrane region" description="Helical" evidence="8">
    <location>
        <begin position="71"/>
        <end position="90"/>
    </location>
</feature>
<dbReference type="AlphaFoldDB" id="A0A644ZKG1"/>
<feature type="transmembrane region" description="Helical" evidence="8">
    <location>
        <begin position="102"/>
        <end position="124"/>
    </location>
</feature>
<feature type="transmembrane region" description="Helical" evidence="8">
    <location>
        <begin position="198"/>
        <end position="219"/>
    </location>
</feature>
<feature type="transmembrane region" description="Helical" evidence="8">
    <location>
        <begin position="130"/>
        <end position="149"/>
    </location>
</feature>
<keyword evidence="4" id="KW-1003">Cell membrane</keyword>
<evidence type="ECO:0000256" key="5">
    <source>
        <dbReference type="ARBA" id="ARBA00022692"/>
    </source>
</evidence>
<evidence type="ECO:0000256" key="1">
    <source>
        <dbReference type="ARBA" id="ARBA00004651"/>
    </source>
</evidence>